<dbReference type="SUPFAM" id="SSF50156">
    <property type="entry name" value="PDZ domain-like"/>
    <property type="match status" value="1"/>
</dbReference>
<dbReference type="CDD" id="cd04438">
    <property type="entry name" value="DEP_dishevelled"/>
    <property type="match status" value="1"/>
</dbReference>
<dbReference type="SUPFAM" id="SSF46785">
    <property type="entry name" value="Winged helix' DNA-binding domain"/>
    <property type="match status" value="1"/>
</dbReference>
<organism evidence="4 5">
    <name type="scientific">Ascaris lumbricoides</name>
    <name type="common">Giant roundworm</name>
    <dbReference type="NCBI Taxonomy" id="6252"/>
    <lineage>
        <taxon>Eukaryota</taxon>
        <taxon>Metazoa</taxon>
        <taxon>Ecdysozoa</taxon>
        <taxon>Nematoda</taxon>
        <taxon>Chromadorea</taxon>
        <taxon>Rhabditida</taxon>
        <taxon>Spirurina</taxon>
        <taxon>Ascaridomorpha</taxon>
        <taxon>Ascaridoidea</taxon>
        <taxon>Ascarididae</taxon>
        <taxon>Ascaris</taxon>
    </lineage>
</organism>
<dbReference type="GO" id="GO:0005829">
    <property type="term" value="C:cytosol"/>
    <property type="evidence" value="ECO:0007669"/>
    <property type="project" value="TreeGrafter"/>
</dbReference>
<dbReference type="InterPro" id="IPR036034">
    <property type="entry name" value="PDZ_sf"/>
</dbReference>
<dbReference type="InterPro" id="IPR036388">
    <property type="entry name" value="WH-like_DNA-bd_sf"/>
</dbReference>
<dbReference type="Pfam" id="PF00595">
    <property type="entry name" value="PDZ"/>
    <property type="match status" value="1"/>
</dbReference>
<dbReference type="InterPro" id="IPR000591">
    <property type="entry name" value="DEP_dom"/>
</dbReference>
<dbReference type="InterPro" id="IPR001478">
    <property type="entry name" value="PDZ"/>
</dbReference>
<dbReference type="FunFam" id="2.30.42.10:FF:000014">
    <property type="entry name" value="Segment polarity protein dishevelled homolog DVL-3"/>
    <property type="match status" value="1"/>
</dbReference>
<feature type="region of interest" description="Disordered" evidence="1">
    <location>
        <begin position="253"/>
        <end position="297"/>
    </location>
</feature>
<dbReference type="SMART" id="SM00049">
    <property type="entry name" value="DEP"/>
    <property type="match status" value="1"/>
</dbReference>
<feature type="domain" description="PDZ" evidence="2">
    <location>
        <begin position="567"/>
        <end position="640"/>
    </location>
</feature>
<dbReference type="InterPro" id="IPR003351">
    <property type="entry name" value="Dishevelled_protein_dom"/>
</dbReference>
<evidence type="ECO:0000313" key="4">
    <source>
        <dbReference type="Proteomes" id="UP000036681"/>
    </source>
</evidence>
<dbReference type="GO" id="GO:0005109">
    <property type="term" value="F:frizzled binding"/>
    <property type="evidence" value="ECO:0007669"/>
    <property type="project" value="TreeGrafter"/>
</dbReference>
<accession>A0A0M3I0R8</accession>
<dbReference type="CDD" id="cd06717">
    <property type="entry name" value="PDZ_Dishevelled-like"/>
    <property type="match status" value="1"/>
</dbReference>
<feature type="compositionally biased region" description="Low complexity" evidence="1">
    <location>
        <begin position="517"/>
        <end position="528"/>
    </location>
</feature>
<reference evidence="5" key="1">
    <citation type="submission" date="2017-02" db="UniProtKB">
        <authorList>
            <consortium name="WormBaseParasite"/>
        </authorList>
    </citation>
    <scope>IDENTIFICATION</scope>
</reference>
<dbReference type="InterPro" id="IPR015506">
    <property type="entry name" value="Dsh/Dvl-rel"/>
</dbReference>
<dbReference type="SMART" id="SM00228">
    <property type="entry name" value="PDZ"/>
    <property type="match status" value="1"/>
</dbReference>
<dbReference type="Gene3D" id="2.30.42.10">
    <property type="match status" value="1"/>
</dbReference>
<feature type="region of interest" description="Disordered" evidence="1">
    <location>
        <begin position="711"/>
        <end position="731"/>
    </location>
</feature>
<dbReference type="Gene3D" id="1.10.10.10">
    <property type="entry name" value="Winged helix-like DNA-binding domain superfamily/Winged helix DNA-binding domain"/>
    <property type="match status" value="1"/>
</dbReference>
<dbReference type="GO" id="GO:0060070">
    <property type="term" value="P:canonical Wnt signaling pathway"/>
    <property type="evidence" value="ECO:0007669"/>
    <property type="project" value="TreeGrafter"/>
</dbReference>
<dbReference type="PRINTS" id="PR01760">
    <property type="entry name" value="DISHEVELLED"/>
</dbReference>
<dbReference type="PANTHER" id="PTHR10878:SF25">
    <property type="entry name" value="SEGMENT POLARITY PROTEIN DISHEVELLED"/>
    <property type="match status" value="1"/>
</dbReference>
<feature type="compositionally biased region" description="Basic and acidic residues" evidence="1">
    <location>
        <begin position="503"/>
        <end position="516"/>
    </location>
</feature>
<dbReference type="GO" id="GO:0035556">
    <property type="term" value="P:intracellular signal transduction"/>
    <property type="evidence" value="ECO:0007669"/>
    <property type="project" value="InterPro"/>
</dbReference>
<keyword evidence="4" id="KW-1185">Reference proteome</keyword>
<evidence type="ECO:0000313" key="5">
    <source>
        <dbReference type="WBParaSite" id="ALUE_0000976201-mRNA-1"/>
    </source>
</evidence>
<feature type="region of interest" description="Disordered" evidence="1">
    <location>
        <begin position="436"/>
        <end position="456"/>
    </location>
</feature>
<dbReference type="AlphaFoldDB" id="A0A0M3I0R8"/>
<evidence type="ECO:0000256" key="1">
    <source>
        <dbReference type="SAM" id="MobiDB-lite"/>
    </source>
</evidence>
<feature type="compositionally biased region" description="Polar residues" evidence="1">
    <location>
        <begin position="713"/>
        <end position="726"/>
    </location>
</feature>
<proteinExistence type="predicted"/>
<evidence type="ECO:0000259" key="3">
    <source>
        <dbReference type="PROSITE" id="PS50186"/>
    </source>
</evidence>
<sequence length="929" mass="102880">MPGATADPTPVFNNSGLNERARRLREMIAERQTRPSAYRSSTRVVRSNLLAKTPAIIEDSLTYKMSTNNEEFDGSGDVIMKHLHPRVICAPKKSFTDPQMNGNGEERTFGTSFIKTAERERHRNPKRYFACLTSTILAPIIGDNQTTSTKNLRRCASAKRNDCTKTTDYGNDICAIVVPSGSTLETPVIKLSGRQKSSTKVDECFGQSPEVIVEKCDLNRRPLKSATMKPASAGEKGHLEQYTRVNKKPKTFSLFGDQKKSKSSSTEHLVTKEAPPKSTVFGDSLNDKTVHNDHSPVLQWSDDAKEINITSSLHSSKSLQSQQKKDYIVRIVEEDVLDMKEVKNDEDFSEMSASLRRPLITVTKASDSSSRDDDSLVTQMLNGRRLSTFGGRFVDRRKILPPLVHVKAFKGGTEETTLMRGDTSIVDVDKRTARQYRRSHTTSTCNGDGDGTSRTSPRRHLIGFLHRTSHLSLTSELSGDASFYLIGHRAGRRFEDSTIGSESDARLFSDDDDRSRVSTSTDITSVSRQHQANAYRKRRNRRKFRQPSRASSFSSITESSMSLDVITVTLNMDTVNFLGISIVGQSSSRGDNGIYVANIMKGGAVALDGRIEPGDMILQVNDISFENFTNDQAVDVLRESVARRGPIKLTVAKMWDGGPRSAFTVPRHRDEPVRPIDTQAWIQHTNAMRGMPSILEGSEGAPTPIPGQYGRPPSSSTMTSNGSAPNTVVGGTHIRLDTTTDKKKIVHMMVLPNSGLDIKNRTWLKIPIPMSFLGKYSFVFVGFTANGGAKQLLGSDLVDWLMEHVDGLRDRKDGRKFAGELLKEKLISHVVNKITFTEQCYYILGDECAEFARLRQNPSAGDEQGVRSDVGSVLPPPPPGLMAAAAAQQTATRAWPQTTLLQNAPPSMVSTIQHPHNVDVKMRFYMMDI</sequence>
<dbReference type="Proteomes" id="UP000036681">
    <property type="component" value="Unplaced"/>
</dbReference>
<name>A0A0M3I0R8_ASCLU</name>
<feature type="region of interest" description="Disordered" evidence="1">
    <location>
        <begin position="503"/>
        <end position="551"/>
    </location>
</feature>
<dbReference type="Pfam" id="PF00610">
    <property type="entry name" value="DEP"/>
    <property type="match status" value="1"/>
</dbReference>
<evidence type="ECO:0000259" key="2">
    <source>
        <dbReference type="PROSITE" id="PS50106"/>
    </source>
</evidence>
<dbReference type="InterPro" id="IPR008339">
    <property type="entry name" value="Dishevelled_fam"/>
</dbReference>
<dbReference type="PROSITE" id="PS50106">
    <property type="entry name" value="PDZ"/>
    <property type="match status" value="1"/>
</dbReference>
<dbReference type="WBParaSite" id="ALUE_0000976201-mRNA-1">
    <property type="protein sequence ID" value="ALUE_0000976201-mRNA-1"/>
    <property type="gene ID" value="ALUE_0000976201"/>
</dbReference>
<feature type="compositionally biased region" description="Basic and acidic residues" evidence="1">
    <location>
        <begin position="285"/>
        <end position="294"/>
    </location>
</feature>
<dbReference type="Pfam" id="PF02377">
    <property type="entry name" value="Dishevelled"/>
    <property type="match status" value="1"/>
</dbReference>
<dbReference type="PANTHER" id="PTHR10878">
    <property type="entry name" value="SEGMENT POLARITY PROTEIN DISHEVELLED"/>
    <property type="match status" value="1"/>
</dbReference>
<dbReference type="PROSITE" id="PS50186">
    <property type="entry name" value="DEP"/>
    <property type="match status" value="1"/>
</dbReference>
<feature type="compositionally biased region" description="Basic residues" evidence="1">
    <location>
        <begin position="535"/>
        <end position="546"/>
    </location>
</feature>
<feature type="domain" description="DEP" evidence="3">
    <location>
        <begin position="792"/>
        <end position="846"/>
    </location>
</feature>
<protein>
    <submittedName>
        <fullName evidence="5">PDZ domain-containing protein</fullName>
    </submittedName>
</protein>
<dbReference type="InterPro" id="IPR036390">
    <property type="entry name" value="WH_DNA-bd_sf"/>
</dbReference>